<dbReference type="STRING" id="551459.SAMN05421796_101159"/>
<keyword evidence="1" id="KW-0472">Membrane</keyword>
<dbReference type="AlphaFoldDB" id="A0A1N7JV63"/>
<sequence>MKDFDIEKLDRQNIYSVPDNLFQNIQNRVLAEANDFDVEKLERKNIYHISDGLFENIQNNVIADVKGFDLEKLERKNIYKVQDYLFENIQSRVLAEIIVKKKTPIFKLSWAYAAAASLALIFGGTFLYNSISDNSSEIAVVEISPKKESQIAYETLQADLTSVESNNQIAENQDVRPLVSTASQNGNTAKNVKTVTASKKQTEKQMNEYLDSFTSSEIADLAVNGNQDVYLDLYN</sequence>
<organism evidence="2 3">
    <name type="scientific">Chryseobacterium piscicola</name>
    <dbReference type="NCBI Taxonomy" id="551459"/>
    <lineage>
        <taxon>Bacteria</taxon>
        <taxon>Pseudomonadati</taxon>
        <taxon>Bacteroidota</taxon>
        <taxon>Flavobacteriia</taxon>
        <taxon>Flavobacteriales</taxon>
        <taxon>Weeksellaceae</taxon>
        <taxon>Chryseobacterium group</taxon>
        <taxon>Chryseobacterium</taxon>
    </lineage>
</organism>
<protein>
    <submittedName>
        <fullName evidence="2">Uncharacterized protein</fullName>
    </submittedName>
</protein>
<dbReference type="Proteomes" id="UP000186246">
    <property type="component" value="Unassembled WGS sequence"/>
</dbReference>
<dbReference type="EMBL" id="FTOJ01000001">
    <property type="protein sequence ID" value="SIS53223.1"/>
    <property type="molecule type" value="Genomic_DNA"/>
</dbReference>
<evidence type="ECO:0000256" key="1">
    <source>
        <dbReference type="SAM" id="Phobius"/>
    </source>
</evidence>
<keyword evidence="1" id="KW-1133">Transmembrane helix</keyword>
<reference evidence="3" key="1">
    <citation type="submission" date="2017-01" db="EMBL/GenBank/DDBJ databases">
        <authorList>
            <person name="Varghese N."/>
            <person name="Submissions S."/>
        </authorList>
    </citation>
    <scope>NUCLEOTIDE SEQUENCE [LARGE SCALE GENOMIC DNA]</scope>
    <source>
        <strain evidence="3">DSM 21068</strain>
    </source>
</reference>
<accession>A0A1N7JV63</accession>
<evidence type="ECO:0000313" key="3">
    <source>
        <dbReference type="Proteomes" id="UP000186246"/>
    </source>
</evidence>
<feature type="transmembrane region" description="Helical" evidence="1">
    <location>
        <begin position="110"/>
        <end position="128"/>
    </location>
</feature>
<name>A0A1N7JV63_9FLAO</name>
<dbReference type="RefSeq" id="WP_228417066.1">
    <property type="nucleotide sequence ID" value="NZ_FTOJ01000001.1"/>
</dbReference>
<keyword evidence="1" id="KW-0812">Transmembrane</keyword>
<proteinExistence type="predicted"/>
<gene>
    <name evidence="2" type="ORF">SAMN05421796_101159</name>
</gene>
<evidence type="ECO:0000313" key="2">
    <source>
        <dbReference type="EMBL" id="SIS53223.1"/>
    </source>
</evidence>